<reference evidence="1" key="1">
    <citation type="submission" date="2017-07" db="EMBL/GenBank/DDBJ databases">
        <title>Taro Niue Genome Assembly and Annotation.</title>
        <authorList>
            <person name="Atibalentja N."/>
            <person name="Keating K."/>
            <person name="Fields C.J."/>
        </authorList>
    </citation>
    <scope>NUCLEOTIDE SEQUENCE</scope>
    <source>
        <strain evidence="1">Niue_2</strain>
        <tissue evidence="1">Leaf</tissue>
    </source>
</reference>
<name>A0A843VXD0_COLES</name>
<gene>
    <name evidence="1" type="ORF">Taro_028481</name>
</gene>
<protein>
    <submittedName>
        <fullName evidence="1">Uncharacterized protein</fullName>
    </submittedName>
</protein>
<proteinExistence type="predicted"/>
<dbReference type="EMBL" id="NMUH01001838">
    <property type="protein sequence ID" value="MQL95809.1"/>
    <property type="molecule type" value="Genomic_DNA"/>
</dbReference>
<evidence type="ECO:0000313" key="1">
    <source>
        <dbReference type="EMBL" id="MQL95809.1"/>
    </source>
</evidence>
<evidence type="ECO:0000313" key="2">
    <source>
        <dbReference type="Proteomes" id="UP000652761"/>
    </source>
</evidence>
<comment type="caution">
    <text evidence="1">The sequence shown here is derived from an EMBL/GenBank/DDBJ whole genome shotgun (WGS) entry which is preliminary data.</text>
</comment>
<keyword evidence="2" id="KW-1185">Reference proteome</keyword>
<organism evidence="1 2">
    <name type="scientific">Colocasia esculenta</name>
    <name type="common">Wild taro</name>
    <name type="synonym">Arum esculentum</name>
    <dbReference type="NCBI Taxonomy" id="4460"/>
    <lineage>
        <taxon>Eukaryota</taxon>
        <taxon>Viridiplantae</taxon>
        <taxon>Streptophyta</taxon>
        <taxon>Embryophyta</taxon>
        <taxon>Tracheophyta</taxon>
        <taxon>Spermatophyta</taxon>
        <taxon>Magnoliopsida</taxon>
        <taxon>Liliopsida</taxon>
        <taxon>Araceae</taxon>
        <taxon>Aroideae</taxon>
        <taxon>Colocasieae</taxon>
        <taxon>Colocasia</taxon>
    </lineage>
</organism>
<sequence>MRRTPVRVASGSGTGAEIATGTCKGRDGFVRSGPAIATALPVVFGTRRVGYRNPTTECGLSSRHVLVVCA</sequence>
<dbReference type="AlphaFoldDB" id="A0A843VXD0"/>
<dbReference type="Proteomes" id="UP000652761">
    <property type="component" value="Unassembled WGS sequence"/>
</dbReference>
<accession>A0A843VXD0</accession>